<dbReference type="InterPro" id="IPR036291">
    <property type="entry name" value="NAD(P)-bd_dom_sf"/>
</dbReference>
<feature type="domain" description="3-hydroxyacyl-CoA dehydrogenase NAD binding" evidence="6">
    <location>
        <begin position="15"/>
        <end position="196"/>
    </location>
</feature>
<dbReference type="Gene3D" id="3.40.50.720">
    <property type="entry name" value="NAD(P)-binding Rossmann-like Domain"/>
    <property type="match status" value="1"/>
</dbReference>
<sequence>MITKMGDVETVTVKKIGVIGAGMMGAEIALCFAKCGYSVIMSDAKQEFADKGKARQAGILDKNISKGKLAAEQKDAILHRVATTETLADMADCDIVIEAVLEVFDVKTQIFKELDKICKASCIIASNTSSISITKLASTVSKERAARFIGTHFNSPASVMKLVEVIPGYLTEETVVAAVVELLLAIEKEPVRVKDVTGFALNRLFHVFTAEACRLVEEGVCSVEDVDKVCLYGLGHPMGIFKLLDLTGHDLNMQVDQILFDAYGDRFRPSAYMQRLVHAGLLGKKTGEGFYKYDK</sequence>
<evidence type="ECO:0000256" key="4">
    <source>
        <dbReference type="PIRSR" id="PIRSR000105-1"/>
    </source>
</evidence>
<dbReference type="Gene3D" id="1.10.1040.10">
    <property type="entry name" value="N-(1-d-carboxylethyl)-l-norvaline Dehydrogenase, domain 2"/>
    <property type="match status" value="1"/>
</dbReference>
<comment type="similarity">
    <text evidence="2">Belongs to the 3-hydroxyacyl-CoA dehydrogenase family.</text>
</comment>
<evidence type="ECO:0000259" key="5">
    <source>
        <dbReference type="Pfam" id="PF00725"/>
    </source>
</evidence>
<dbReference type="InterPro" id="IPR006108">
    <property type="entry name" value="3HC_DH_C"/>
</dbReference>
<dbReference type="InterPro" id="IPR013328">
    <property type="entry name" value="6PGD_dom2"/>
</dbReference>
<dbReference type="FunFam" id="3.40.50.720:FF:000009">
    <property type="entry name" value="Fatty oxidation complex, alpha subunit"/>
    <property type="match status" value="1"/>
</dbReference>
<dbReference type="SUPFAM" id="SSF48179">
    <property type="entry name" value="6-phosphogluconate dehydrogenase C-terminal domain-like"/>
    <property type="match status" value="1"/>
</dbReference>
<dbReference type="KEGG" id="sted:SPTER_32380"/>
<proteinExistence type="inferred from homology"/>
<dbReference type="Pfam" id="PF02737">
    <property type="entry name" value="3HCDH_N"/>
    <property type="match status" value="1"/>
</dbReference>
<dbReference type="Pfam" id="PF00725">
    <property type="entry name" value="3HCDH"/>
    <property type="match status" value="1"/>
</dbReference>
<accession>A0A517DWV0</accession>
<dbReference type="EC" id="1.1.1.35" evidence="7"/>
<evidence type="ECO:0000256" key="2">
    <source>
        <dbReference type="ARBA" id="ARBA00009463"/>
    </source>
</evidence>
<reference evidence="7 8" key="1">
    <citation type="submission" date="2019-02" db="EMBL/GenBank/DDBJ databases">
        <title>Closed genome of Sporomusa termitida DSM 4440.</title>
        <authorList>
            <person name="Poehlein A."/>
            <person name="Daniel R."/>
        </authorList>
    </citation>
    <scope>NUCLEOTIDE SEQUENCE [LARGE SCALE GENOMIC DNA]</scope>
    <source>
        <strain evidence="7 8">DSM 4440</strain>
    </source>
</reference>
<evidence type="ECO:0000313" key="8">
    <source>
        <dbReference type="Proteomes" id="UP000320776"/>
    </source>
</evidence>
<dbReference type="GO" id="GO:0008691">
    <property type="term" value="F:3-hydroxybutyryl-CoA dehydrogenase activity"/>
    <property type="evidence" value="ECO:0007669"/>
    <property type="project" value="TreeGrafter"/>
</dbReference>
<dbReference type="GO" id="GO:0006635">
    <property type="term" value="P:fatty acid beta-oxidation"/>
    <property type="evidence" value="ECO:0007669"/>
    <property type="project" value="TreeGrafter"/>
</dbReference>
<dbReference type="GO" id="GO:0070403">
    <property type="term" value="F:NAD+ binding"/>
    <property type="evidence" value="ECO:0007669"/>
    <property type="project" value="InterPro"/>
</dbReference>
<keyword evidence="3 7" id="KW-0560">Oxidoreductase</keyword>
<name>A0A517DWV0_9FIRM</name>
<dbReference type="EMBL" id="CP036259">
    <property type="protein sequence ID" value="QDR81822.1"/>
    <property type="molecule type" value="Genomic_DNA"/>
</dbReference>
<evidence type="ECO:0000259" key="6">
    <source>
        <dbReference type="Pfam" id="PF02737"/>
    </source>
</evidence>
<keyword evidence="8" id="KW-1185">Reference proteome</keyword>
<dbReference type="SUPFAM" id="SSF51735">
    <property type="entry name" value="NAD(P)-binding Rossmann-fold domains"/>
    <property type="match status" value="1"/>
</dbReference>
<feature type="site" description="Important for catalytic activity" evidence="4">
    <location>
        <position position="152"/>
    </location>
</feature>
<gene>
    <name evidence="7" type="ORF">SPTER_32380</name>
</gene>
<organism evidence="7 8">
    <name type="scientific">Sporomusa termitida</name>
    <dbReference type="NCBI Taxonomy" id="2377"/>
    <lineage>
        <taxon>Bacteria</taxon>
        <taxon>Bacillati</taxon>
        <taxon>Bacillota</taxon>
        <taxon>Negativicutes</taxon>
        <taxon>Selenomonadales</taxon>
        <taxon>Sporomusaceae</taxon>
        <taxon>Sporomusa</taxon>
    </lineage>
</organism>
<dbReference type="GO" id="GO:0003857">
    <property type="term" value="F:(3S)-3-hydroxyacyl-CoA dehydrogenase (NAD+) activity"/>
    <property type="evidence" value="ECO:0007669"/>
    <property type="project" value="UniProtKB-EC"/>
</dbReference>
<protein>
    <submittedName>
        <fullName evidence="7">3-hydroxybutyryl-CoA dehydrogenase</fullName>
        <ecNumber evidence="7">1.1.1.35</ecNumber>
    </submittedName>
</protein>
<dbReference type="PIRSF" id="PIRSF000105">
    <property type="entry name" value="HCDH"/>
    <property type="match status" value="1"/>
</dbReference>
<dbReference type="InterPro" id="IPR006176">
    <property type="entry name" value="3-OHacyl-CoA_DH_NAD-bd"/>
</dbReference>
<dbReference type="Proteomes" id="UP000320776">
    <property type="component" value="Chromosome"/>
</dbReference>
<evidence type="ECO:0000313" key="7">
    <source>
        <dbReference type="EMBL" id="QDR81822.1"/>
    </source>
</evidence>
<evidence type="ECO:0000256" key="1">
    <source>
        <dbReference type="ARBA" id="ARBA00005086"/>
    </source>
</evidence>
<dbReference type="InterPro" id="IPR022694">
    <property type="entry name" value="3-OHacyl-CoA_DH"/>
</dbReference>
<dbReference type="InterPro" id="IPR008927">
    <property type="entry name" value="6-PGluconate_DH-like_C_sf"/>
</dbReference>
<dbReference type="AlphaFoldDB" id="A0A517DWV0"/>
<comment type="pathway">
    <text evidence="1">Lipid metabolism; butanoate metabolism.</text>
</comment>
<dbReference type="PANTHER" id="PTHR48075">
    <property type="entry name" value="3-HYDROXYACYL-COA DEHYDROGENASE FAMILY PROTEIN"/>
    <property type="match status" value="1"/>
</dbReference>
<evidence type="ECO:0000256" key="3">
    <source>
        <dbReference type="ARBA" id="ARBA00023002"/>
    </source>
</evidence>
<dbReference type="PANTHER" id="PTHR48075:SF5">
    <property type="entry name" value="3-HYDROXYBUTYRYL-COA DEHYDROGENASE"/>
    <property type="match status" value="1"/>
</dbReference>
<feature type="domain" description="3-hydroxyacyl-CoA dehydrogenase C-terminal" evidence="5">
    <location>
        <begin position="198"/>
        <end position="293"/>
    </location>
</feature>